<name>A0ABD2JPC2_HETSC</name>
<evidence type="ECO:0000256" key="1">
    <source>
        <dbReference type="SAM" id="SignalP"/>
    </source>
</evidence>
<gene>
    <name evidence="2" type="ORF">niasHS_007665</name>
</gene>
<keyword evidence="1" id="KW-0732">Signal</keyword>
<keyword evidence="3" id="KW-1185">Reference proteome</keyword>
<reference evidence="2 3" key="1">
    <citation type="submission" date="2024-10" db="EMBL/GenBank/DDBJ databases">
        <authorList>
            <person name="Kim D."/>
        </authorList>
    </citation>
    <scope>NUCLEOTIDE SEQUENCE [LARGE SCALE GENOMIC DNA]</scope>
    <source>
        <strain evidence="2">Taebaek</strain>
    </source>
</reference>
<dbReference type="AlphaFoldDB" id="A0ABD2JPC2"/>
<feature type="signal peptide" evidence="1">
    <location>
        <begin position="1"/>
        <end position="21"/>
    </location>
</feature>
<comment type="caution">
    <text evidence="2">The sequence shown here is derived from an EMBL/GenBank/DDBJ whole genome shotgun (WGS) entry which is preliminary data.</text>
</comment>
<dbReference type="EMBL" id="JBICCN010000118">
    <property type="protein sequence ID" value="KAL3092456.1"/>
    <property type="molecule type" value="Genomic_DNA"/>
</dbReference>
<feature type="chain" id="PRO_5044863413" evidence="1">
    <location>
        <begin position="22"/>
        <end position="563"/>
    </location>
</feature>
<organism evidence="2 3">
    <name type="scientific">Heterodera schachtii</name>
    <name type="common">Sugarbeet cyst nematode worm</name>
    <name type="synonym">Tylenchus schachtii</name>
    <dbReference type="NCBI Taxonomy" id="97005"/>
    <lineage>
        <taxon>Eukaryota</taxon>
        <taxon>Metazoa</taxon>
        <taxon>Ecdysozoa</taxon>
        <taxon>Nematoda</taxon>
        <taxon>Chromadorea</taxon>
        <taxon>Rhabditida</taxon>
        <taxon>Tylenchina</taxon>
        <taxon>Tylenchomorpha</taxon>
        <taxon>Tylenchoidea</taxon>
        <taxon>Heteroderidae</taxon>
        <taxon>Heteroderinae</taxon>
        <taxon>Heterodera</taxon>
    </lineage>
</organism>
<accession>A0ABD2JPC2</accession>
<evidence type="ECO:0000313" key="2">
    <source>
        <dbReference type="EMBL" id="KAL3092456.1"/>
    </source>
</evidence>
<proteinExistence type="predicted"/>
<dbReference type="Proteomes" id="UP001620645">
    <property type="component" value="Unassembled WGS sequence"/>
</dbReference>
<protein>
    <submittedName>
        <fullName evidence="2">Uncharacterized protein</fullName>
    </submittedName>
</protein>
<evidence type="ECO:0000313" key="3">
    <source>
        <dbReference type="Proteomes" id="UP001620645"/>
    </source>
</evidence>
<sequence length="563" mass="64550">MIKSFLLRFSLFALATHGAVSVFIDPIEVKHLALFLRDFYKEFCDQNEQFAFCLATQANILDIFHVELKHRSTEVMKREKPQNGGQLLLFIELEKHLKMKKQRPADQTGGAICRFAADIFNLFVKKAEKKLQTSDREQKELLEQERGLNGTVYEQYQTLFAVYDECAVDLSANDSDGNSLIKDFSWKLEPNAKFGSLKLDEAANASPSFKTTKMLKGANTSQTTPAEKSNPIEIKLLAQLMLDFAVKSEINVMQIVDYLKNPFVSSDFHELLAKINKEKSEFIKKGSFLDQLNTFAKNNANANVIQFGQAIGKFFLNVLVLFINDAKSDEGKAMLRNRGVEEKEIDEYGYLEFIFRAKIEESKMEKKSNEIGNELNIKNRSTKFFWDVVNIYQAEYSLKLKFPKIIVNTNQMSQFIREFATPIQNNCESQIDHLLTLFTNKSNQNAICKKMVEVWDNVSLISRKVGDNEEKKRQILCSAFYVLNTLITAAKGKSNSQQFDELEQLVQPSNKKYLDLASSFQKSANAFTALYVKGLETEQLNIRQNMRFYLMHIVPTTEVEFVV</sequence>